<organism evidence="2 3">
    <name type="scientific">Kitasatospora kazusensis</name>
    <dbReference type="NCBI Taxonomy" id="407974"/>
    <lineage>
        <taxon>Bacteria</taxon>
        <taxon>Bacillati</taxon>
        <taxon>Actinomycetota</taxon>
        <taxon>Actinomycetes</taxon>
        <taxon>Kitasatosporales</taxon>
        <taxon>Streptomycetaceae</taxon>
        <taxon>Kitasatospora</taxon>
    </lineage>
</organism>
<comment type="caution">
    <text evidence="2">The sequence shown here is derived from an EMBL/GenBank/DDBJ whole genome shotgun (WGS) entry which is preliminary data.</text>
</comment>
<evidence type="ECO:0000259" key="1">
    <source>
        <dbReference type="Pfam" id="PF13619"/>
    </source>
</evidence>
<reference evidence="3" key="1">
    <citation type="journal article" date="2019" name="Int. J. Syst. Evol. Microbiol.">
        <title>The Global Catalogue of Microorganisms (GCM) 10K type strain sequencing project: providing services to taxonomists for standard genome sequencing and annotation.</title>
        <authorList>
            <consortium name="The Broad Institute Genomics Platform"/>
            <consortium name="The Broad Institute Genome Sequencing Center for Infectious Disease"/>
            <person name="Wu L."/>
            <person name="Ma J."/>
        </authorList>
    </citation>
    <scope>NUCLEOTIDE SEQUENCE [LARGE SCALE GENOMIC DNA]</scope>
    <source>
        <strain evidence="3">JCM 14560</strain>
    </source>
</reference>
<dbReference type="EMBL" id="BAAANT010000005">
    <property type="protein sequence ID" value="GAA2135533.1"/>
    <property type="molecule type" value="Genomic_DNA"/>
</dbReference>
<feature type="domain" description="KTSC" evidence="1">
    <location>
        <begin position="9"/>
        <end position="66"/>
    </location>
</feature>
<evidence type="ECO:0000313" key="2">
    <source>
        <dbReference type="EMBL" id="GAA2135533.1"/>
    </source>
</evidence>
<proteinExistence type="predicted"/>
<keyword evidence="3" id="KW-1185">Reference proteome</keyword>
<dbReference type="InterPro" id="IPR025309">
    <property type="entry name" value="KTSC_dom"/>
</dbReference>
<dbReference type="Proteomes" id="UP001422759">
    <property type="component" value="Unassembled WGS sequence"/>
</dbReference>
<protein>
    <submittedName>
        <fullName evidence="2">KTSC domain-containing protein</fullName>
    </submittedName>
</protein>
<name>A0ABP5KSV1_9ACTN</name>
<sequence>MAVLRTPVESSCLRSVGYDEAARELEVEFTSGAVYRYFDVPVSVRDGLMGAPSHGRYFCRDIRGHFRYRRTN</sequence>
<dbReference type="RefSeq" id="WP_344461880.1">
    <property type="nucleotide sequence ID" value="NZ_BAAANT010000005.1"/>
</dbReference>
<accession>A0ABP5KSV1</accession>
<evidence type="ECO:0000313" key="3">
    <source>
        <dbReference type="Proteomes" id="UP001422759"/>
    </source>
</evidence>
<dbReference type="Pfam" id="PF13619">
    <property type="entry name" value="KTSC"/>
    <property type="match status" value="1"/>
</dbReference>
<gene>
    <name evidence="2" type="ORF">GCM10009760_14180</name>
</gene>